<accession>A0A9E8LYZ3</accession>
<proteinExistence type="predicted"/>
<protein>
    <submittedName>
        <fullName evidence="2">GNAT family N-acetyltransferase</fullName>
    </submittedName>
</protein>
<dbReference type="Pfam" id="PF00583">
    <property type="entry name" value="Acetyltransf_1"/>
    <property type="match status" value="1"/>
</dbReference>
<dbReference type="Proteomes" id="UP001164718">
    <property type="component" value="Chromosome"/>
</dbReference>
<evidence type="ECO:0000313" key="3">
    <source>
        <dbReference type="Proteomes" id="UP001164718"/>
    </source>
</evidence>
<keyword evidence="3" id="KW-1185">Reference proteome</keyword>
<evidence type="ECO:0000259" key="1">
    <source>
        <dbReference type="PROSITE" id="PS51186"/>
    </source>
</evidence>
<dbReference type="AlphaFoldDB" id="A0A9E8LYZ3"/>
<dbReference type="CDD" id="cd04301">
    <property type="entry name" value="NAT_SF"/>
    <property type="match status" value="1"/>
</dbReference>
<feature type="domain" description="N-acetyltransferase" evidence="1">
    <location>
        <begin position="5"/>
        <end position="129"/>
    </location>
</feature>
<dbReference type="KEGG" id="faf:OE104_10260"/>
<evidence type="ECO:0000313" key="2">
    <source>
        <dbReference type="EMBL" id="WAA11319.1"/>
    </source>
</evidence>
<sequence length="129" mass="14986">MEYRTTLEGISPNNLKGFFVGWKKPLTSEEHYTILKNSTFIVLAYDRETSIVVGFINALSDRSHFAFIPMLEVLPEYQHKGIGSKLFKMMLKLLEDITCIDLTCDIQMQGFYEQFGMLKSHGMVFRKYL</sequence>
<dbReference type="InterPro" id="IPR016181">
    <property type="entry name" value="Acyl_CoA_acyltransferase"/>
</dbReference>
<dbReference type="SUPFAM" id="SSF55729">
    <property type="entry name" value="Acyl-CoA N-acyltransferases (Nat)"/>
    <property type="match status" value="1"/>
</dbReference>
<name>A0A9E8LYZ3_9BACI</name>
<dbReference type="EMBL" id="CP106878">
    <property type="protein sequence ID" value="WAA11319.1"/>
    <property type="molecule type" value="Genomic_DNA"/>
</dbReference>
<dbReference type="Gene3D" id="3.40.630.30">
    <property type="match status" value="1"/>
</dbReference>
<gene>
    <name evidence="2" type="ORF">OE104_10260</name>
</gene>
<organism evidence="2 3">
    <name type="scientific">Fervidibacillus albus</name>
    <dbReference type="NCBI Taxonomy" id="2980026"/>
    <lineage>
        <taxon>Bacteria</taxon>
        <taxon>Bacillati</taxon>
        <taxon>Bacillota</taxon>
        <taxon>Bacilli</taxon>
        <taxon>Bacillales</taxon>
        <taxon>Bacillaceae</taxon>
        <taxon>Fervidibacillus</taxon>
    </lineage>
</organism>
<dbReference type="GO" id="GO:0016747">
    <property type="term" value="F:acyltransferase activity, transferring groups other than amino-acyl groups"/>
    <property type="evidence" value="ECO:0007669"/>
    <property type="project" value="InterPro"/>
</dbReference>
<dbReference type="InterPro" id="IPR000182">
    <property type="entry name" value="GNAT_dom"/>
</dbReference>
<reference evidence="2" key="1">
    <citation type="submission" date="2022-09" db="EMBL/GenBank/DDBJ databases">
        <title>Complete Genomes of Fervidibacillus albus and Fervidibacillus halotolerans isolated from tidal flat sediments.</title>
        <authorList>
            <person name="Kwon K.K."/>
            <person name="Yang S.-H."/>
            <person name="Park M.J."/>
            <person name="Oh H.-M."/>
        </authorList>
    </citation>
    <scope>NUCLEOTIDE SEQUENCE</scope>
    <source>
        <strain evidence="2">MEBiC13591</strain>
    </source>
</reference>
<dbReference type="PROSITE" id="PS51186">
    <property type="entry name" value="GNAT"/>
    <property type="match status" value="1"/>
</dbReference>